<evidence type="ECO:0000256" key="3">
    <source>
        <dbReference type="HAMAP-Rule" id="MF_02225"/>
    </source>
</evidence>
<evidence type="ECO:0000313" key="8">
    <source>
        <dbReference type="Proteomes" id="UP000184052"/>
    </source>
</evidence>
<keyword evidence="3" id="KW-0479">Metal-binding</keyword>
<keyword evidence="3" id="KW-0511">Multifunctional enzyme</keyword>
<organism evidence="7 8">
    <name type="scientific">Dethiosulfatibacter aminovorans DSM 17477</name>
    <dbReference type="NCBI Taxonomy" id="1121476"/>
    <lineage>
        <taxon>Bacteria</taxon>
        <taxon>Bacillati</taxon>
        <taxon>Bacillota</taxon>
        <taxon>Tissierellia</taxon>
        <taxon>Dethiosulfatibacter</taxon>
    </lineage>
</organism>
<dbReference type="NCBIfam" id="TIGR00521">
    <property type="entry name" value="coaBC_dfp"/>
    <property type="match status" value="1"/>
</dbReference>
<keyword evidence="3" id="KW-0460">Magnesium</keyword>
<feature type="region of interest" description="Phosphopantothenate--cysteine ligase" evidence="3">
    <location>
        <begin position="190"/>
        <end position="401"/>
    </location>
</feature>
<feature type="binding site" evidence="3">
    <location>
        <position position="337"/>
    </location>
    <ligand>
        <name>CTP</name>
        <dbReference type="ChEBI" id="CHEBI:37563"/>
    </ligand>
</feature>
<feature type="binding site" evidence="3">
    <location>
        <position position="323"/>
    </location>
    <ligand>
        <name>CTP</name>
        <dbReference type="ChEBI" id="CHEBI:37563"/>
    </ligand>
</feature>
<dbReference type="AlphaFoldDB" id="A0A1M6E7B1"/>
<feature type="binding site" evidence="3">
    <location>
        <begin position="305"/>
        <end position="308"/>
    </location>
    <ligand>
        <name>CTP</name>
        <dbReference type="ChEBI" id="CHEBI:37563"/>
    </ligand>
</feature>
<comment type="similarity">
    <text evidence="3 4">In the C-terminal section; belongs to the PPC synthetase family.</text>
</comment>
<evidence type="ECO:0000256" key="4">
    <source>
        <dbReference type="RuleBase" id="RU364078"/>
    </source>
</evidence>
<feature type="active site" description="Proton donor" evidence="3">
    <location>
        <position position="157"/>
    </location>
</feature>
<dbReference type="GO" id="GO:0046872">
    <property type="term" value="F:metal ion binding"/>
    <property type="evidence" value="ECO:0007669"/>
    <property type="project" value="UniProtKB-KW"/>
</dbReference>
<feature type="binding site" evidence="3">
    <location>
        <position position="279"/>
    </location>
    <ligand>
        <name>CTP</name>
        <dbReference type="ChEBI" id="CHEBI:37563"/>
    </ligand>
</feature>
<dbReference type="SUPFAM" id="SSF52507">
    <property type="entry name" value="Homo-oligomeric flavin-containing Cys decarboxylases, HFCD"/>
    <property type="match status" value="1"/>
</dbReference>
<comment type="catalytic activity">
    <reaction evidence="3 4">
        <text>(R)-4'-phosphopantothenate + L-cysteine + CTP = N-[(R)-4-phosphopantothenoyl]-L-cysteine + CMP + diphosphate + H(+)</text>
        <dbReference type="Rhea" id="RHEA:19397"/>
        <dbReference type="ChEBI" id="CHEBI:10986"/>
        <dbReference type="ChEBI" id="CHEBI:15378"/>
        <dbReference type="ChEBI" id="CHEBI:33019"/>
        <dbReference type="ChEBI" id="CHEBI:35235"/>
        <dbReference type="ChEBI" id="CHEBI:37563"/>
        <dbReference type="ChEBI" id="CHEBI:59458"/>
        <dbReference type="ChEBI" id="CHEBI:60377"/>
        <dbReference type="EC" id="6.3.2.5"/>
    </reaction>
</comment>
<comment type="function">
    <text evidence="3">Catalyzes two sequential steps in the biosynthesis of coenzyme A. In the first step cysteine is conjugated to 4'-phosphopantothenate to form 4-phosphopantothenoylcysteine. In the second step the latter compound is decarboxylated to form 4'-phosphopantotheine.</text>
</comment>
<accession>A0A1M6E7B1</accession>
<dbReference type="EC" id="6.3.2.5" evidence="3"/>
<dbReference type="Gene3D" id="3.40.50.10300">
    <property type="entry name" value="CoaB-like"/>
    <property type="match status" value="1"/>
</dbReference>
<gene>
    <name evidence="3" type="primary">coaBC</name>
    <name evidence="7" type="ORF">SAMN02745751_01096</name>
</gene>
<comment type="pathway">
    <text evidence="3 4">Cofactor biosynthesis; coenzyme A biosynthesis; CoA from (R)-pantothenate: step 3/5.</text>
</comment>
<keyword evidence="3 4" id="KW-0285">Flavoprotein</keyword>
<dbReference type="Proteomes" id="UP000184052">
    <property type="component" value="Unassembled WGS sequence"/>
</dbReference>
<feature type="domain" description="DNA/pantothenate metabolism flavoprotein C-terminal" evidence="6">
    <location>
        <begin position="185"/>
        <end position="395"/>
    </location>
</feature>
<feature type="region of interest" description="Phosphopantothenoylcysteine decarboxylase" evidence="3">
    <location>
        <begin position="1"/>
        <end position="189"/>
    </location>
</feature>
<dbReference type="EC" id="4.1.1.36" evidence="3"/>
<comment type="cofactor">
    <cofactor evidence="3">
        <name>FMN</name>
        <dbReference type="ChEBI" id="CHEBI:58210"/>
    </cofactor>
    <text evidence="3">Binds 1 FMN per subunit.</text>
</comment>
<dbReference type="SUPFAM" id="SSF102645">
    <property type="entry name" value="CoaB-like"/>
    <property type="match status" value="1"/>
</dbReference>
<keyword evidence="3 4" id="KW-0288">FMN</keyword>
<keyword evidence="2 3" id="KW-0456">Lyase</keyword>
<evidence type="ECO:0000256" key="1">
    <source>
        <dbReference type="ARBA" id="ARBA00022793"/>
    </source>
</evidence>
<feature type="domain" description="Flavoprotein" evidence="5">
    <location>
        <begin position="5"/>
        <end position="177"/>
    </location>
</feature>
<keyword evidence="8" id="KW-1185">Reference proteome</keyword>
<evidence type="ECO:0000256" key="2">
    <source>
        <dbReference type="ARBA" id="ARBA00023239"/>
    </source>
</evidence>
<dbReference type="GO" id="GO:0015941">
    <property type="term" value="P:pantothenate catabolic process"/>
    <property type="evidence" value="ECO:0007669"/>
    <property type="project" value="InterPro"/>
</dbReference>
<dbReference type="InterPro" id="IPR007085">
    <property type="entry name" value="DNA/pantothenate-metab_flavo_C"/>
</dbReference>
<dbReference type="Pfam" id="PF02441">
    <property type="entry name" value="Flavoprotein"/>
    <property type="match status" value="1"/>
</dbReference>
<comment type="pathway">
    <text evidence="3 4">Cofactor biosynthesis; coenzyme A biosynthesis; CoA from (R)-pantothenate: step 2/5.</text>
</comment>
<protein>
    <recommendedName>
        <fullName evidence="3">Coenzyme A biosynthesis bifunctional protein CoaBC</fullName>
    </recommendedName>
    <alternativeName>
        <fullName evidence="3">DNA/pantothenate metabolism flavoprotein</fullName>
    </alternativeName>
    <alternativeName>
        <fullName evidence="3">Phosphopantothenoylcysteine synthetase/decarboxylase</fullName>
        <shortName evidence="3">PPCS-PPCDC</shortName>
    </alternativeName>
    <domain>
        <recommendedName>
            <fullName evidence="3">Phosphopantothenoylcysteine decarboxylase</fullName>
            <shortName evidence="3">PPC decarboxylase</shortName>
            <shortName evidence="3">PPC-DC</shortName>
            <ecNumber evidence="3">4.1.1.36</ecNumber>
        </recommendedName>
        <alternativeName>
            <fullName evidence="3">CoaC</fullName>
        </alternativeName>
    </domain>
    <domain>
        <recommendedName>
            <fullName evidence="3">Phosphopantothenate--cysteine ligase</fullName>
            <ecNumber evidence="3">6.3.2.5</ecNumber>
        </recommendedName>
        <alternativeName>
            <fullName evidence="3">CoaB</fullName>
        </alternativeName>
        <alternativeName>
            <fullName evidence="3">Phosphopantothenoylcysteine synthetase</fullName>
            <shortName evidence="3">PPC synthetase</shortName>
            <shortName evidence="3">PPC-S</shortName>
        </alternativeName>
    </domain>
</protein>
<dbReference type="InterPro" id="IPR036551">
    <property type="entry name" value="Flavin_trans-like"/>
</dbReference>
<dbReference type="GO" id="GO:0071513">
    <property type="term" value="C:phosphopantothenoylcysteine decarboxylase complex"/>
    <property type="evidence" value="ECO:0007669"/>
    <property type="project" value="TreeGrafter"/>
</dbReference>
<dbReference type="RefSeq" id="WP_073048346.1">
    <property type="nucleotide sequence ID" value="NZ_FQZL01000007.1"/>
</dbReference>
<dbReference type="Pfam" id="PF04127">
    <property type="entry name" value="DFP"/>
    <property type="match status" value="1"/>
</dbReference>
<name>A0A1M6E7B1_9FIRM</name>
<dbReference type="EMBL" id="FQZL01000007">
    <property type="protein sequence ID" value="SHI81414.1"/>
    <property type="molecule type" value="Genomic_DNA"/>
</dbReference>
<dbReference type="OrthoDB" id="9802554at2"/>
<comment type="similarity">
    <text evidence="3 4">In the N-terminal section; belongs to the HFCD (homo-oligomeric flavin containing Cys decarboxylase) superfamily.</text>
</comment>
<dbReference type="UniPathway" id="UPA00241">
    <property type="reaction ID" value="UER00353"/>
</dbReference>
<dbReference type="HAMAP" id="MF_02225">
    <property type="entry name" value="CoaBC"/>
    <property type="match status" value="1"/>
</dbReference>
<reference evidence="7 8" key="1">
    <citation type="submission" date="2016-11" db="EMBL/GenBank/DDBJ databases">
        <authorList>
            <person name="Jaros S."/>
            <person name="Januszkiewicz K."/>
            <person name="Wedrychowicz H."/>
        </authorList>
    </citation>
    <scope>NUCLEOTIDE SEQUENCE [LARGE SCALE GENOMIC DNA]</scope>
    <source>
        <strain evidence="7 8">DSM 17477</strain>
    </source>
</reference>
<dbReference type="Gene3D" id="3.40.50.1950">
    <property type="entry name" value="Flavin prenyltransferase-like"/>
    <property type="match status" value="1"/>
</dbReference>
<dbReference type="PANTHER" id="PTHR14359:SF6">
    <property type="entry name" value="PHOSPHOPANTOTHENOYLCYSTEINE DECARBOXYLASE"/>
    <property type="match status" value="1"/>
</dbReference>
<dbReference type="PANTHER" id="PTHR14359">
    <property type="entry name" value="HOMO-OLIGOMERIC FLAVIN CONTAINING CYS DECARBOXYLASE FAMILY"/>
    <property type="match status" value="1"/>
</dbReference>
<feature type="binding site" evidence="3">
    <location>
        <position position="289"/>
    </location>
    <ligand>
        <name>CTP</name>
        <dbReference type="ChEBI" id="CHEBI:37563"/>
    </ligand>
</feature>
<dbReference type="GO" id="GO:0015937">
    <property type="term" value="P:coenzyme A biosynthetic process"/>
    <property type="evidence" value="ECO:0007669"/>
    <property type="project" value="UniProtKB-UniRule"/>
</dbReference>
<proteinExistence type="inferred from homology"/>
<evidence type="ECO:0000259" key="5">
    <source>
        <dbReference type="Pfam" id="PF02441"/>
    </source>
</evidence>
<comment type="catalytic activity">
    <reaction evidence="3 4">
        <text>N-[(R)-4-phosphopantothenoyl]-L-cysteine + H(+) = (R)-4'-phosphopantetheine + CO2</text>
        <dbReference type="Rhea" id="RHEA:16793"/>
        <dbReference type="ChEBI" id="CHEBI:15378"/>
        <dbReference type="ChEBI" id="CHEBI:16526"/>
        <dbReference type="ChEBI" id="CHEBI:59458"/>
        <dbReference type="ChEBI" id="CHEBI:61723"/>
        <dbReference type="EC" id="4.1.1.36"/>
    </reaction>
</comment>
<comment type="function">
    <text evidence="4">Catalyzes two steps in the biosynthesis of coenzyme A. In the first step cysteine is conjugated to 4'-phosphopantothenate to form 4-phosphopantothenoylcysteine, in the latter compound is decarboxylated to form 4'-phosphopantotheine.</text>
</comment>
<dbReference type="GO" id="GO:0010181">
    <property type="term" value="F:FMN binding"/>
    <property type="evidence" value="ECO:0007669"/>
    <property type="project" value="UniProtKB-UniRule"/>
</dbReference>
<evidence type="ECO:0000313" key="7">
    <source>
        <dbReference type="EMBL" id="SHI81414.1"/>
    </source>
</evidence>
<dbReference type="GO" id="GO:0004632">
    <property type="term" value="F:phosphopantothenate--cysteine ligase activity"/>
    <property type="evidence" value="ECO:0007669"/>
    <property type="project" value="UniProtKB-UniRule"/>
</dbReference>
<dbReference type="GO" id="GO:0004633">
    <property type="term" value="F:phosphopantothenoylcysteine decarboxylase activity"/>
    <property type="evidence" value="ECO:0007669"/>
    <property type="project" value="UniProtKB-UniRule"/>
</dbReference>
<dbReference type="InterPro" id="IPR005252">
    <property type="entry name" value="CoaBC"/>
</dbReference>
<feature type="binding site" evidence="3">
    <location>
        <position position="341"/>
    </location>
    <ligand>
        <name>CTP</name>
        <dbReference type="ChEBI" id="CHEBI:37563"/>
    </ligand>
</feature>
<dbReference type="STRING" id="1121476.SAMN02745751_01096"/>
<keyword evidence="1 3" id="KW-0210">Decarboxylase</keyword>
<sequence length="401" mass="43841">MFKDKTIVIGVTGGIAVYKVCDLVSRLKKLDANVKVIMTKSAAKFVSPLTFQTLSAGKVYTEMFEYLDHWDVEHISIAKSADVFLVAPATANVIGKIRHGIADDMLTTTIMASTAPKVIAPAMNTNMYMNPIVQDNMKALKEMGYMFVEPDSGYLACGDVGAGRLTENENIIAKLEEVLNPHKPLAGKTVLVTAGPTQESLDPVRYLTNHSTGKMGYAIAKKAVDLGARVTLVSGPVNIEKPAGLEKFIGIKSAVEMFEAVKGELDNNEIVIKSAAVADYRPISVADNKIKKKEGNLNIELERNPDILKYIGEHKGDKILVGFAAETENILYNGKRKLESKNLDFIVINNVKEADAGFGFDTNIVVFLDKNDVQKEFGKMLKEEVAGEILKKIVELTAEKQ</sequence>
<dbReference type="InterPro" id="IPR003382">
    <property type="entry name" value="Flavoprotein"/>
</dbReference>
<evidence type="ECO:0000259" key="6">
    <source>
        <dbReference type="Pfam" id="PF04127"/>
    </source>
</evidence>
<dbReference type="InterPro" id="IPR035929">
    <property type="entry name" value="CoaB-like_sf"/>
</dbReference>
<comment type="caution">
    <text evidence="3">Lacks conserved residue(s) required for the propagation of feature annotation.</text>
</comment>
<keyword evidence="3 4" id="KW-0436">Ligase</keyword>
<comment type="cofactor">
    <cofactor evidence="3">
        <name>Mg(2+)</name>
        <dbReference type="ChEBI" id="CHEBI:18420"/>
    </cofactor>
</comment>